<protein>
    <submittedName>
        <fullName evidence="2">Methyltransferase domain-containing protein</fullName>
    </submittedName>
</protein>
<dbReference type="AlphaFoldDB" id="A0A941E313"/>
<dbReference type="InterPro" id="IPR013216">
    <property type="entry name" value="Methyltransf_11"/>
</dbReference>
<dbReference type="Pfam" id="PF08241">
    <property type="entry name" value="Methyltransf_11"/>
    <property type="match status" value="1"/>
</dbReference>
<keyword evidence="3" id="KW-1185">Reference proteome</keyword>
<evidence type="ECO:0000259" key="1">
    <source>
        <dbReference type="Pfam" id="PF08241"/>
    </source>
</evidence>
<dbReference type="GO" id="GO:0008757">
    <property type="term" value="F:S-adenosylmethionine-dependent methyltransferase activity"/>
    <property type="evidence" value="ECO:0007669"/>
    <property type="project" value="InterPro"/>
</dbReference>
<accession>A0A941E313</accession>
<dbReference type="GO" id="GO:0032259">
    <property type="term" value="P:methylation"/>
    <property type="evidence" value="ECO:0007669"/>
    <property type="project" value="UniProtKB-KW"/>
</dbReference>
<gene>
    <name evidence="2" type="ORF">KDM90_09035</name>
</gene>
<dbReference type="EMBL" id="JAGSPJ010000003">
    <property type="protein sequence ID" value="MBR7800142.1"/>
    <property type="molecule type" value="Genomic_DNA"/>
</dbReference>
<organism evidence="2 3">
    <name type="scientific">Undibacterium fentianense</name>
    <dbReference type="NCBI Taxonomy" id="2828728"/>
    <lineage>
        <taxon>Bacteria</taxon>
        <taxon>Pseudomonadati</taxon>
        <taxon>Pseudomonadota</taxon>
        <taxon>Betaproteobacteria</taxon>
        <taxon>Burkholderiales</taxon>
        <taxon>Oxalobacteraceae</taxon>
        <taxon>Undibacterium</taxon>
    </lineage>
</organism>
<evidence type="ECO:0000313" key="3">
    <source>
        <dbReference type="Proteomes" id="UP000678545"/>
    </source>
</evidence>
<dbReference type="RefSeq" id="WP_212675273.1">
    <property type="nucleotide sequence ID" value="NZ_JAGSPJ010000003.1"/>
</dbReference>
<dbReference type="PROSITE" id="PS51257">
    <property type="entry name" value="PROKAR_LIPOPROTEIN"/>
    <property type="match status" value="1"/>
</dbReference>
<keyword evidence="2" id="KW-0489">Methyltransferase</keyword>
<name>A0A941E313_9BURK</name>
<comment type="caution">
    <text evidence="2">The sequence shown here is derived from an EMBL/GenBank/DDBJ whole genome shotgun (WGS) entry which is preliminary data.</text>
</comment>
<dbReference type="Proteomes" id="UP000678545">
    <property type="component" value="Unassembled WGS sequence"/>
</dbReference>
<keyword evidence="2" id="KW-0808">Transferase</keyword>
<sequence>MMVNVTRRTANTYQAAMQACPFARVHEFMLPLQLANLQPKETLVDFPSGGGYLRPFIAKINAEIGYVPVENVAGYAEYNPEIIGGTWTNLPFTDGQVDVVFTLAAIHHMLDCRAEFYQECFRVLSNQGRFIIADVLAGSAPARFLDEFVGSYSSQGHRARFIDLKTDSAEIEVAGLFKVSDAYSQRFAWEFKDVDSLVTYCRNLFRIDLASDRQIEEGLRHYLGIHQVDHGFDLQWELAFIRANKLPA</sequence>
<dbReference type="SUPFAM" id="SSF53335">
    <property type="entry name" value="S-adenosyl-L-methionine-dependent methyltransferases"/>
    <property type="match status" value="1"/>
</dbReference>
<dbReference type="CDD" id="cd02440">
    <property type="entry name" value="AdoMet_MTases"/>
    <property type="match status" value="1"/>
</dbReference>
<feature type="domain" description="Methyltransferase type 11" evidence="1">
    <location>
        <begin position="80"/>
        <end position="132"/>
    </location>
</feature>
<proteinExistence type="predicted"/>
<evidence type="ECO:0000313" key="2">
    <source>
        <dbReference type="EMBL" id="MBR7800142.1"/>
    </source>
</evidence>
<dbReference type="InterPro" id="IPR029063">
    <property type="entry name" value="SAM-dependent_MTases_sf"/>
</dbReference>
<reference evidence="2" key="1">
    <citation type="submission" date="2021-04" db="EMBL/GenBank/DDBJ databases">
        <title>novel species isolated from subtropical streams in China.</title>
        <authorList>
            <person name="Lu H."/>
        </authorList>
    </citation>
    <scope>NUCLEOTIDE SEQUENCE</scope>
    <source>
        <strain evidence="2">FT137W</strain>
    </source>
</reference>
<dbReference type="Gene3D" id="3.40.50.150">
    <property type="entry name" value="Vaccinia Virus protein VP39"/>
    <property type="match status" value="1"/>
</dbReference>